<reference evidence="2 3" key="1">
    <citation type="submission" date="2018-10" db="EMBL/GenBank/DDBJ databases">
        <title>Genomic Encyclopedia of Archaeal and Bacterial Type Strains, Phase II (KMG-II): from individual species to whole genera.</title>
        <authorList>
            <person name="Goeker M."/>
        </authorList>
    </citation>
    <scope>NUCLEOTIDE SEQUENCE [LARGE SCALE GENOMIC DNA]</scope>
    <source>
        <strain evidence="2 3">DSM 43383</strain>
    </source>
</reference>
<dbReference type="PANTHER" id="PTHR38847">
    <property type="match status" value="1"/>
</dbReference>
<keyword evidence="1" id="KW-0732">Signal</keyword>
<evidence type="ECO:0000256" key="1">
    <source>
        <dbReference type="SAM" id="SignalP"/>
    </source>
</evidence>
<proteinExistence type="predicted"/>
<dbReference type="Proteomes" id="UP000274601">
    <property type="component" value="Unassembled WGS sequence"/>
</dbReference>
<protein>
    <submittedName>
        <fullName evidence="2">Uncharacterized protein DUF4360</fullName>
    </submittedName>
</protein>
<gene>
    <name evidence="2" type="ORF">BZB76_0546</name>
</gene>
<comment type="caution">
    <text evidence="2">The sequence shown here is derived from an EMBL/GenBank/DDBJ whole genome shotgun (WGS) entry which is preliminary data.</text>
</comment>
<dbReference type="Pfam" id="PF14273">
    <property type="entry name" value="DUF4360"/>
    <property type="match status" value="1"/>
</dbReference>
<organism evidence="2 3">
    <name type="scientific">Actinomadura pelletieri DSM 43383</name>
    <dbReference type="NCBI Taxonomy" id="1120940"/>
    <lineage>
        <taxon>Bacteria</taxon>
        <taxon>Bacillati</taxon>
        <taxon>Actinomycetota</taxon>
        <taxon>Actinomycetes</taxon>
        <taxon>Streptosporangiales</taxon>
        <taxon>Thermomonosporaceae</taxon>
        <taxon>Actinomadura</taxon>
    </lineage>
</organism>
<feature type="chain" id="PRO_5019769053" evidence="1">
    <location>
        <begin position="23"/>
        <end position="213"/>
    </location>
</feature>
<dbReference type="InterPro" id="IPR025649">
    <property type="entry name" value="DUF4360"/>
</dbReference>
<accession>A0A495QY22</accession>
<evidence type="ECO:0000313" key="2">
    <source>
        <dbReference type="EMBL" id="RKS79105.1"/>
    </source>
</evidence>
<dbReference type="PANTHER" id="PTHR38847:SF1">
    <property type="entry name" value="PSEUDOURIDINE SYNTHASE RSUA_RLUA-LIKE DOMAIN-CONTAINING PROTEIN"/>
    <property type="match status" value="1"/>
</dbReference>
<feature type="signal peptide" evidence="1">
    <location>
        <begin position="1"/>
        <end position="22"/>
    </location>
</feature>
<evidence type="ECO:0000313" key="3">
    <source>
        <dbReference type="Proteomes" id="UP000274601"/>
    </source>
</evidence>
<dbReference type="RefSeq" id="WP_121432680.1">
    <property type="nucleotide sequence ID" value="NZ_RBWU01000001.1"/>
</dbReference>
<dbReference type="EMBL" id="RBWU01000001">
    <property type="protein sequence ID" value="RKS79105.1"/>
    <property type="molecule type" value="Genomic_DNA"/>
</dbReference>
<dbReference type="AlphaFoldDB" id="A0A495QY22"/>
<dbReference type="OrthoDB" id="3432025at2"/>
<name>A0A495QY22_9ACTN</name>
<sequence length="213" mass="22372">MRAGLAISATVVLGVAVTVASAVPAVAGSRVVPGPDGARVEVATASGTGCSLGSVYAGLSEDADLMYLNNSVSAQAGAGSSPSQSRRYCQVSLRMTVPEGFTYGIVSSTYRGYAQIQEGARAIVNANHSFSSGSAFFRHAVLGPIDGPWEFTGRWPNDEILWKQCDDLRNFETRSELSVELGSSDRSKLSSISIGEGTGLANHDYQLAWKTCP</sequence>
<keyword evidence="3" id="KW-1185">Reference proteome</keyword>